<evidence type="ECO:0000313" key="3">
    <source>
        <dbReference type="Proteomes" id="UP000410492"/>
    </source>
</evidence>
<sequence>MLENKFKHCCSYKDEIMKRDNDIRRQIEDINESLLKLKTDQTTVVELAKKSDLAVEAVVRMEQLSRKVEKLSQERELYQDLYVKTNGKLCMLEESLSQSIDSCDEDTLAKMIFNKWKLSEEGYNTQTEQKKNILSKMIETVNDEQSTNEKLIFENEQLKKLNKDLKKNFDEINEKKEKALSRKDAVIQELEAKISALTKIEEKREESDTGTVKSETILIDG</sequence>
<reference evidence="2 3" key="1">
    <citation type="submission" date="2019-01" db="EMBL/GenBank/DDBJ databases">
        <authorList>
            <person name="Sayadi A."/>
        </authorList>
    </citation>
    <scope>NUCLEOTIDE SEQUENCE [LARGE SCALE GENOMIC DNA]</scope>
</reference>
<evidence type="ECO:0000256" key="1">
    <source>
        <dbReference type="SAM" id="Coils"/>
    </source>
</evidence>
<keyword evidence="3" id="KW-1185">Reference proteome</keyword>
<feature type="coiled-coil region" evidence="1">
    <location>
        <begin position="148"/>
        <end position="207"/>
    </location>
</feature>
<accession>A0A653BJM7</accession>
<proteinExistence type="predicted"/>
<keyword evidence="1" id="KW-0175">Coiled coil</keyword>
<protein>
    <submittedName>
        <fullName evidence="2">Uncharacterized protein</fullName>
    </submittedName>
</protein>
<feature type="coiled-coil region" evidence="1">
    <location>
        <begin position="54"/>
        <end position="81"/>
    </location>
</feature>
<dbReference type="EMBL" id="CAACVG010001829">
    <property type="protein sequence ID" value="VEN35742.1"/>
    <property type="molecule type" value="Genomic_DNA"/>
</dbReference>
<dbReference type="OrthoDB" id="6691415at2759"/>
<evidence type="ECO:0000313" key="2">
    <source>
        <dbReference type="EMBL" id="VEN35742.1"/>
    </source>
</evidence>
<gene>
    <name evidence="2" type="ORF">CALMAC_LOCUS1561</name>
</gene>
<dbReference type="AlphaFoldDB" id="A0A653BJM7"/>
<name>A0A653BJM7_CALMS</name>
<organism evidence="2 3">
    <name type="scientific">Callosobruchus maculatus</name>
    <name type="common">Southern cowpea weevil</name>
    <name type="synonym">Pulse bruchid</name>
    <dbReference type="NCBI Taxonomy" id="64391"/>
    <lineage>
        <taxon>Eukaryota</taxon>
        <taxon>Metazoa</taxon>
        <taxon>Ecdysozoa</taxon>
        <taxon>Arthropoda</taxon>
        <taxon>Hexapoda</taxon>
        <taxon>Insecta</taxon>
        <taxon>Pterygota</taxon>
        <taxon>Neoptera</taxon>
        <taxon>Endopterygota</taxon>
        <taxon>Coleoptera</taxon>
        <taxon>Polyphaga</taxon>
        <taxon>Cucujiformia</taxon>
        <taxon>Chrysomeloidea</taxon>
        <taxon>Chrysomelidae</taxon>
        <taxon>Bruchinae</taxon>
        <taxon>Bruchini</taxon>
        <taxon>Callosobruchus</taxon>
    </lineage>
</organism>
<dbReference type="Proteomes" id="UP000410492">
    <property type="component" value="Unassembled WGS sequence"/>
</dbReference>